<dbReference type="InterPro" id="IPR001104">
    <property type="entry name" value="3-oxo-5_a-steroid_4-DH_C"/>
</dbReference>
<protein>
    <submittedName>
        <fullName evidence="11">Very-long-chain enoyl-CoA reductase</fullName>
    </submittedName>
</protein>
<dbReference type="PROSITE" id="PS50244">
    <property type="entry name" value="S5A_REDUCTASE"/>
    <property type="match status" value="1"/>
</dbReference>
<feature type="transmembrane region" description="Helical" evidence="9">
    <location>
        <begin position="272"/>
        <end position="290"/>
    </location>
</feature>
<feature type="transmembrane region" description="Helical" evidence="9">
    <location>
        <begin position="245"/>
        <end position="266"/>
    </location>
</feature>
<evidence type="ECO:0000256" key="2">
    <source>
        <dbReference type="ARBA" id="ARBA00007742"/>
    </source>
</evidence>
<dbReference type="Proteomes" id="UP001623330">
    <property type="component" value="Unassembled WGS sequence"/>
</dbReference>
<dbReference type="Pfam" id="PF02544">
    <property type="entry name" value="Steroid_dh"/>
    <property type="match status" value="1"/>
</dbReference>
<dbReference type="PANTHER" id="PTHR10556:SF28">
    <property type="entry name" value="VERY-LONG-CHAIN ENOYL-COA REDUCTASE"/>
    <property type="match status" value="1"/>
</dbReference>
<keyword evidence="7" id="KW-0443">Lipid metabolism</keyword>
<gene>
    <name evidence="11" type="ORF">RNJ44_04922</name>
</gene>
<evidence type="ECO:0000256" key="3">
    <source>
        <dbReference type="ARBA" id="ARBA00022516"/>
    </source>
</evidence>
<keyword evidence="12" id="KW-1185">Reference proteome</keyword>
<sequence>MLVSVKSRSKGLKETKVNLSENSTLDQVLKEISTNNKNISKYRLRLTYAKDSKQVPIVDDAYFKGLDASTTELFVKDLGPQISWRLVFFIEYIGPIIIHTFFYKLAQNPSVQRNFSKGTYNESLVKLIYTLNTLHYTKRVLETLFLHKFSMATMPLFNLFKNSSHYWLINGSIAASYFGYGFLINDATLATIYKFLHLERTHTIVTLFLISEFWNFYVHLKLRMWGDYQKKLGNTTKRIPINEGLFNVFVAPNYTFEVWSWIWFAFASKLNIFSLIFLTVSATQMYLWAMKKNKKYHTRRAFLIPFIF</sequence>
<feature type="domain" description="3-oxo-5-alpha-steroid 4-dehydrogenase C-terminal" evidence="10">
    <location>
        <begin position="153"/>
        <end position="308"/>
    </location>
</feature>
<evidence type="ECO:0000256" key="4">
    <source>
        <dbReference type="ARBA" id="ARBA00022692"/>
    </source>
</evidence>
<keyword evidence="8 9" id="KW-0472">Membrane</keyword>
<evidence type="ECO:0000313" key="12">
    <source>
        <dbReference type="Proteomes" id="UP001623330"/>
    </source>
</evidence>
<feature type="transmembrane region" description="Helical" evidence="9">
    <location>
        <begin position="82"/>
        <end position="103"/>
    </location>
</feature>
<name>A0ABR4NWA0_9SACH</name>
<comment type="subcellular location">
    <subcellularLocation>
        <location evidence="1">Membrane</location>
        <topology evidence="1">Multi-pass membrane protein</topology>
    </subcellularLocation>
</comment>
<evidence type="ECO:0000256" key="7">
    <source>
        <dbReference type="ARBA" id="ARBA00023098"/>
    </source>
</evidence>
<dbReference type="EMBL" id="JBEVYD010000005">
    <property type="protein sequence ID" value="KAL3233006.1"/>
    <property type="molecule type" value="Genomic_DNA"/>
</dbReference>
<keyword evidence="6" id="KW-0560">Oxidoreductase</keyword>
<keyword evidence="5 9" id="KW-1133">Transmembrane helix</keyword>
<accession>A0ABR4NWA0</accession>
<reference evidence="11 12" key="1">
    <citation type="submission" date="2024-05" db="EMBL/GenBank/DDBJ databases">
        <title>Long read based assembly of the Candida bracarensis genome reveals expanded adhesin content.</title>
        <authorList>
            <person name="Marcet-Houben M."/>
            <person name="Ksiezopolska E."/>
            <person name="Gabaldon T."/>
        </authorList>
    </citation>
    <scope>NUCLEOTIDE SEQUENCE [LARGE SCALE GENOMIC DNA]</scope>
    <source>
        <strain evidence="11 12">CBM6</strain>
    </source>
</reference>
<comment type="caution">
    <text evidence="11">The sequence shown here is derived from an EMBL/GenBank/DDBJ whole genome shotgun (WGS) entry which is preliminary data.</text>
</comment>
<dbReference type="InterPro" id="IPR039357">
    <property type="entry name" value="SRD5A/TECR"/>
</dbReference>
<evidence type="ECO:0000256" key="8">
    <source>
        <dbReference type="ARBA" id="ARBA00023136"/>
    </source>
</evidence>
<feature type="transmembrane region" description="Helical" evidence="9">
    <location>
        <begin position="166"/>
        <end position="184"/>
    </location>
</feature>
<comment type="similarity">
    <text evidence="2">Belongs to the steroid 5-alpha reductase family.</text>
</comment>
<evidence type="ECO:0000313" key="11">
    <source>
        <dbReference type="EMBL" id="KAL3233006.1"/>
    </source>
</evidence>
<dbReference type="PANTHER" id="PTHR10556">
    <property type="entry name" value="3-OXO-5-ALPHA-STEROID 4-DEHYDROGENASE"/>
    <property type="match status" value="1"/>
</dbReference>
<feature type="transmembrane region" description="Helical" evidence="9">
    <location>
        <begin position="204"/>
        <end position="224"/>
    </location>
</feature>
<keyword evidence="3" id="KW-0444">Lipid biosynthesis</keyword>
<evidence type="ECO:0000256" key="6">
    <source>
        <dbReference type="ARBA" id="ARBA00023002"/>
    </source>
</evidence>
<proteinExistence type="inferred from homology"/>
<evidence type="ECO:0000256" key="1">
    <source>
        <dbReference type="ARBA" id="ARBA00004141"/>
    </source>
</evidence>
<evidence type="ECO:0000256" key="9">
    <source>
        <dbReference type="SAM" id="Phobius"/>
    </source>
</evidence>
<keyword evidence="4 9" id="KW-0812">Transmembrane</keyword>
<evidence type="ECO:0000259" key="10">
    <source>
        <dbReference type="Pfam" id="PF02544"/>
    </source>
</evidence>
<organism evidence="11 12">
    <name type="scientific">Nakaseomyces bracarensis</name>
    <dbReference type="NCBI Taxonomy" id="273131"/>
    <lineage>
        <taxon>Eukaryota</taxon>
        <taxon>Fungi</taxon>
        <taxon>Dikarya</taxon>
        <taxon>Ascomycota</taxon>
        <taxon>Saccharomycotina</taxon>
        <taxon>Saccharomycetes</taxon>
        <taxon>Saccharomycetales</taxon>
        <taxon>Saccharomycetaceae</taxon>
        <taxon>Nakaseomyces</taxon>
    </lineage>
</organism>
<evidence type="ECO:0000256" key="5">
    <source>
        <dbReference type="ARBA" id="ARBA00022989"/>
    </source>
</evidence>